<comment type="similarity">
    <text evidence="5">Belongs to the universal ribosomal protein uL6 family.</text>
</comment>
<evidence type="ECO:0000256" key="1">
    <source>
        <dbReference type="ARBA" id="ARBA00022980"/>
    </source>
</evidence>
<dbReference type="AlphaFoldDB" id="A0A809RTZ0"/>
<dbReference type="GO" id="GO:0022625">
    <property type="term" value="C:cytosolic large ribosomal subunit"/>
    <property type="evidence" value="ECO:0007669"/>
    <property type="project" value="UniProtKB-UniRule"/>
</dbReference>
<dbReference type="InterPro" id="IPR036789">
    <property type="entry name" value="Ribosomal_uL6-like_a/b-dom_sf"/>
</dbReference>
<sequence>MSRVGNRILTIPASTKVAVEGSKVSITGPLGTLSREFSSLISINVENNQITTTRANEEKHTKQLHGTTNAHISNMLIGVSKGFKKDLEIKGVGYKAVLNGSILEIFAGYSHTHKLEIPSDLKVTVNKLVEVSVSGMDKQSVGHFASVIRAVRTPSVYSGKGISYKGEKIRRKEGKTASK</sequence>
<keyword evidence="9" id="KW-1185">Reference proteome</keyword>
<evidence type="ECO:0000313" key="9">
    <source>
        <dbReference type="Proteomes" id="UP000464317"/>
    </source>
</evidence>
<accession>A0A809RTZ0</accession>
<dbReference type="InterPro" id="IPR000702">
    <property type="entry name" value="Ribosomal_uL6-like"/>
</dbReference>
<keyword evidence="1 5" id="KW-0689">Ribosomal protein</keyword>
<keyword evidence="6" id="KW-0699">rRNA-binding</keyword>
<dbReference type="GO" id="GO:0002181">
    <property type="term" value="P:cytoplasmic translation"/>
    <property type="evidence" value="ECO:0007669"/>
    <property type="project" value="TreeGrafter"/>
</dbReference>
<name>A0A809RTZ0_9BACT</name>
<dbReference type="Proteomes" id="UP000464317">
    <property type="component" value="Chromosome"/>
</dbReference>
<dbReference type="InterPro" id="IPR019906">
    <property type="entry name" value="Ribosomal_uL6_bac-type"/>
</dbReference>
<dbReference type="Gene3D" id="3.90.930.12">
    <property type="entry name" value="Ribosomal protein L6, alpha-beta domain"/>
    <property type="match status" value="2"/>
</dbReference>
<feature type="domain" description="Large ribosomal subunit protein uL6 alpha-beta" evidence="7">
    <location>
        <begin position="91"/>
        <end position="164"/>
    </location>
</feature>
<evidence type="ECO:0000259" key="7">
    <source>
        <dbReference type="Pfam" id="PF00347"/>
    </source>
</evidence>
<comment type="function">
    <text evidence="6">This protein binds to the 23S rRNA, and is important in its secondary structure. It is located near the subunit interface in the base of the L7/L12 stalk, and near the tRNA binding site of the peptidyltransferase center.</text>
</comment>
<dbReference type="PIRSF" id="PIRSF002162">
    <property type="entry name" value="Ribosomal_L6"/>
    <property type="match status" value="1"/>
</dbReference>
<reference evidence="8 9" key="1">
    <citation type="submission" date="2020-01" db="EMBL/GenBank/DDBJ databases">
        <title>Complete genome sequence of Mycoplasma felis strain Myco-2.</title>
        <authorList>
            <person name="Kinoshita Y."/>
            <person name="Niwa H."/>
            <person name="Uchida-Fujii E."/>
            <person name="Nukada T."/>
        </authorList>
    </citation>
    <scope>NUCLEOTIDE SEQUENCE [LARGE SCALE GENOMIC DNA]</scope>
    <source>
        <strain evidence="8 9">Myco-2</strain>
    </source>
</reference>
<dbReference type="InterPro" id="IPR020040">
    <property type="entry name" value="Ribosomal_uL6_a/b-dom"/>
</dbReference>
<dbReference type="PANTHER" id="PTHR11655">
    <property type="entry name" value="60S/50S RIBOSOMAL PROTEIN L6/L9"/>
    <property type="match status" value="1"/>
</dbReference>
<dbReference type="GO" id="GO:0019843">
    <property type="term" value="F:rRNA binding"/>
    <property type="evidence" value="ECO:0007669"/>
    <property type="project" value="UniProtKB-UniRule"/>
</dbReference>
<evidence type="ECO:0000256" key="4">
    <source>
        <dbReference type="NCBIfam" id="TIGR03654"/>
    </source>
</evidence>
<dbReference type="RefSeq" id="WP_161553223.1">
    <property type="nucleotide sequence ID" value="NZ_AP022325.1"/>
</dbReference>
<organism evidence="8 9">
    <name type="scientific">Mycoplasmopsis felis</name>
    <dbReference type="NCBI Taxonomy" id="33923"/>
    <lineage>
        <taxon>Bacteria</taxon>
        <taxon>Bacillati</taxon>
        <taxon>Mycoplasmatota</taxon>
        <taxon>Mycoplasmoidales</taxon>
        <taxon>Metamycoplasmataceae</taxon>
        <taxon>Mycoplasmopsis</taxon>
    </lineage>
</organism>
<evidence type="ECO:0000256" key="3">
    <source>
        <dbReference type="ARBA" id="ARBA00035454"/>
    </source>
</evidence>
<evidence type="ECO:0000313" key="8">
    <source>
        <dbReference type="EMBL" id="BBU47782.1"/>
    </source>
</evidence>
<dbReference type="SUPFAM" id="SSF56053">
    <property type="entry name" value="Ribosomal protein L6"/>
    <property type="match status" value="2"/>
</dbReference>
<evidence type="ECO:0000256" key="5">
    <source>
        <dbReference type="RuleBase" id="RU003869"/>
    </source>
</evidence>
<keyword evidence="2 5" id="KW-0687">Ribonucleoprotein</keyword>
<gene>
    <name evidence="8" type="primary">rplF</name>
    <name evidence="8" type="ORF">JPM2_4750</name>
</gene>
<proteinExistence type="inferred from homology"/>
<dbReference type="PANTHER" id="PTHR11655:SF14">
    <property type="entry name" value="LARGE RIBOSOMAL SUBUNIT PROTEIN UL6M"/>
    <property type="match status" value="1"/>
</dbReference>
<evidence type="ECO:0000256" key="2">
    <source>
        <dbReference type="ARBA" id="ARBA00023274"/>
    </source>
</evidence>
<protein>
    <recommendedName>
        <fullName evidence="3 4">50S ribosomal protein L6</fullName>
    </recommendedName>
</protein>
<dbReference type="GO" id="GO:0003735">
    <property type="term" value="F:structural constituent of ribosome"/>
    <property type="evidence" value="ECO:0007669"/>
    <property type="project" value="UniProtKB-UniRule"/>
</dbReference>
<evidence type="ECO:0000256" key="6">
    <source>
        <dbReference type="RuleBase" id="RU003870"/>
    </source>
</evidence>
<keyword evidence="6" id="KW-0694">RNA-binding</keyword>
<dbReference type="PRINTS" id="PR00059">
    <property type="entry name" value="RIBOSOMALL6"/>
</dbReference>
<dbReference type="NCBIfam" id="TIGR03654">
    <property type="entry name" value="L6_bact"/>
    <property type="match status" value="1"/>
</dbReference>
<dbReference type="KEGG" id="mfel:JPM2_4750"/>
<dbReference type="EMBL" id="AP022325">
    <property type="protein sequence ID" value="BBU47782.1"/>
    <property type="molecule type" value="Genomic_DNA"/>
</dbReference>
<dbReference type="Pfam" id="PF00347">
    <property type="entry name" value="Ribosomal_L6"/>
    <property type="match status" value="2"/>
</dbReference>
<feature type="domain" description="Large ribosomal subunit protein uL6 alpha-beta" evidence="7">
    <location>
        <begin position="11"/>
        <end position="82"/>
    </location>
</feature>